<evidence type="ECO:0000256" key="6">
    <source>
        <dbReference type="ARBA" id="ARBA00023002"/>
    </source>
</evidence>
<dbReference type="PANTHER" id="PTHR12117">
    <property type="entry name" value="HISTONE ACETYLTRANSFERASE COMPLEX"/>
    <property type="match status" value="1"/>
</dbReference>
<dbReference type="InterPro" id="IPR039558">
    <property type="entry name" value="TPA1/OFD1_N"/>
</dbReference>
<protein>
    <submittedName>
        <fullName evidence="10">Component of NuA3 histone acetyltransferase complex</fullName>
    </submittedName>
</protein>
<dbReference type="Pfam" id="PF10637">
    <property type="entry name" value="Ofd1_CTDD"/>
    <property type="match status" value="1"/>
</dbReference>
<keyword evidence="4" id="KW-0847">Vitamin C</keyword>
<dbReference type="Pfam" id="PF13661">
    <property type="entry name" value="2OG-FeII_Oxy_4"/>
    <property type="match status" value="1"/>
</dbReference>
<dbReference type="PANTHER" id="PTHR12117:SF0">
    <property type="entry name" value="PROLYL 3-HYDROXYLASE OGFOD1"/>
    <property type="match status" value="1"/>
</dbReference>
<keyword evidence="7" id="KW-0408">Iron</keyword>
<keyword evidence="5" id="KW-0223">Dioxygenase</keyword>
<comment type="cofactor">
    <cofactor evidence="1">
        <name>L-ascorbate</name>
        <dbReference type="ChEBI" id="CHEBI:38290"/>
    </cofactor>
</comment>
<comment type="caution">
    <text evidence="10">The sequence shown here is derived from an EMBL/GenBank/DDBJ whole genome shotgun (WGS) entry which is preliminary data.</text>
</comment>
<sequence>MSLTTIVSLSLEDFRNSMTAQETDSRKRARTSAPIAECFYPDLLSAKNSQILAKEHAESKPYLYCKIDKLIDEQLLRDVREEILTKLHFTVKETDIYKVCQTGDLANLDGLPAHELAQLSSLFRLRNAIYSEEFRQFISDVTGCGPLSSSKTDLSTNIYRSGSHLLNHDDVIGSRRVSYILYLTDPDEPWVPEDGGALELYPVLEKGTPAVSPSVSIPPKWNQMVFFTVQPGHSFHSVEEVIVDKPILSVSGWFHIPQEGEVGYQAEKQIGEAPSSLQQLQESADALNPFKLYKEELEPEALDGLLEEDITELSKWLNVKYLNINILRQVSEKFVEESSIQLVDFLNEEFAKELLEATLKADEQDGLTLSKIPKHGTGERGQWKAVGPAHKHRFLAIDDTLPEDEEQSTKFLGQLQRSLFPSLAFRRWLAVVTQLVTKGYRGYARRMRPGLDYTLATADSCRSILDATLCLATSPNPKAVDLWESDEVGGYECYMAQDSDEDPAVYKSAAPDEDGALLTISAGCNVLSLVLRDEEVMKFTKYISSLAPGSRWDVAFEYELSPEE</sequence>
<evidence type="ECO:0000256" key="1">
    <source>
        <dbReference type="ARBA" id="ARBA00001961"/>
    </source>
</evidence>
<dbReference type="Proteomes" id="UP001479436">
    <property type="component" value="Unassembled WGS sequence"/>
</dbReference>
<evidence type="ECO:0000256" key="8">
    <source>
        <dbReference type="ARBA" id="ARBA00047444"/>
    </source>
</evidence>
<dbReference type="InterPro" id="IPR005123">
    <property type="entry name" value="Oxoglu/Fe-dep_dioxygenase_dom"/>
</dbReference>
<proteinExistence type="inferred from homology"/>
<reference evidence="10 11" key="1">
    <citation type="submission" date="2023-04" db="EMBL/GenBank/DDBJ databases">
        <title>Genome of Basidiobolus ranarum AG-B5.</title>
        <authorList>
            <person name="Stajich J.E."/>
            <person name="Carter-House D."/>
            <person name="Gryganskyi A."/>
        </authorList>
    </citation>
    <scope>NUCLEOTIDE SEQUENCE [LARGE SCALE GENOMIC DNA]</scope>
    <source>
        <strain evidence="10 11">AG-B5</strain>
    </source>
</reference>
<dbReference type="InterPro" id="IPR006620">
    <property type="entry name" value="Pro_4_hyd_alph"/>
</dbReference>
<comment type="similarity">
    <text evidence="2">Belongs to the TPA1 family.</text>
</comment>
<keyword evidence="6" id="KW-0560">Oxidoreductase</keyword>
<dbReference type="Gene3D" id="3.60.130.20">
    <property type="entry name" value="Oxoglutarate/iron-dependent oxygenase, C-terminal degradation domain"/>
    <property type="match status" value="1"/>
</dbReference>
<comment type="catalytic activity">
    <reaction evidence="8">
        <text>[ribosomal protein uS12]-L-proline + 2-oxoglutarate + O2 = [ribosomal protein uS12]-(3S)-3-hydroxy-L-proline + succinate + CO2</text>
        <dbReference type="Rhea" id="RHEA:54156"/>
        <dbReference type="Rhea" id="RHEA-COMP:13816"/>
        <dbReference type="Rhea" id="RHEA-COMP:13818"/>
        <dbReference type="ChEBI" id="CHEBI:15379"/>
        <dbReference type="ChEBI" id="CHEBI:16526"/>
        <dbReference type="ChEBI" id="CHEBI:16810"/>
        <dbReference type="ChEBI" id="CHEBI:30031"/>
        <dbReference type="ChEBI" id="CHEBI:50342"/>
        <dbReference type="ChEBI" id="CHEBI:85428"/>
    </reaction>
</comment>
<evidence type="ECO:0000313" key="11">
    <source>
        <dbReference type="Proteomes" id="UP001479436"/>
    </source>
</evidence>
<organism evidence="10 11">
    <name type="scientific">Basidiobolus ranarum</name>
    <dbReference type="NCBI Taxonomy" id="34480"/>
    <lineage>
        <taxon>Eukaryota</taxon>
        <taxon>Fungi</taxon>
        <taxon>Fungi incertae sedis</taxon>
        <taxon>Zoopagomycota</taxon>
        <taxon>Entomophthoromycotina</taxon>
        <taxon>Basidiobolomycetes</taxon>
        <taxon>Basidiobolales</taxon>
        <taxon>Basidiobolaceae</taxon>
        <taxon>Basidiobolus</taxon>
    </lineage>
</organism>
<evidence type="ECO:0000256" key="2">
    <source>
        <dbReference type="ARBA" id="ARBA00007443"/>
    </source>
</evidence>
<dbReference type="InterPro" id="IPR051842">
    <property type="entry name" value="uS12_prolyl_hydroxylase"/>
</dbReference>
<keyword evidence="3" id="KW-0479">Metal-binding</keyword>
<dbReference type="SMART" id="SM00702">
    <property type="entry name" value="P4Hc"/>
    <property type="match status" value="1"/>
</dbReference>
<evidence type="ECO:0000256" key="5">
    <source>
        <dbReference type="ARBA" id="ARBA00022964"/>
    </source>
</evidence>
<evidence type="ECO:0000256" key="3">
    <source>
        <dbReference type="ARBA" id="ARBA00022723"/>
    </source>
</evidence>
<name>A0ABR2W5Q8_9FUNG</name>
<evidence type="ECO:0000256" key="4">
    <source>
        <dbReference type="ARBA" id="ARBA00022896"/>
    </source>
</evidence>
<dbReference type="Gene3D" id="2.60.120.620">
    <property type="entry name" value="q2cbj1_9rhob like domain"/>
    <property type="match status" value="1"/>
</dbReference>
<accession>A0ABR2W5Q8</accession>
<feature type="domain" description="Fe2OG dioxygenase" evidence="9">
    <location>
        <begin position="150"/>
        <end position="256"/>
    </location>
</feature>
<gene>
    <name evidence="10" type="primary">NUA3_5</name>
    <name evidence="10" type="ORF">K7432_003760</name>
</gene>
<evidence type="ECO:0000313" key="10">
    <source>
        <dbReference type="EMBL" id="KAK9721015.1"/>
    </source>
</evidence>
<keyword evidence="11" id="KW-1185">Reference proteome</keyword>
<evidence type="ECO:0000256" key="7">
    <source>
        <dbReference type="ARBA" id="ARBA00023004"/>
    </source>
</evidence>
<dbReference type="InterPro" id="IPR019601">
    <property type="entry name" value="Oxoglutarate/Fe-dep_Oase_C"/>
</dbReference>
<evidence type="ECO:0000259" key="9">
    <source>
        <dbReference type="PROSITE" id="PS51471"/>
    </source>
</evidence>
<dbReference type="InterPro" id="IPR043044">
    <property type="entry name" value="TPA1/Ofd1_C"/>
</dbReference>
<dbReference type="PROSITE" id="PS51471">
    <property type="entry name" value="FE2OG_OXY"/>
    <property type="match status" value="1"/>
</dbReference>
<dbReference type="EMBL" id="JASJQH010006994">
    <property type="protein sequence ID" value="KAK9721015.1"/>
    <property type="molecule type" value="Genomic_DNA"/>
</dbReference>